<reference evidence="15 16" key="1">
    <citation type="submission" date="2017-04" db="EMBL/GenBank/DDBJ databases">
        <title>Unexpected and diverse lifestyles within the genus Limnohabitans.</title>
        <authorList>
            <person name="Kasalicky V."/>
            <person name="Mehrshad M."/>
            <person name="Andrei S.-A."/>
            <person name="Salcher M."/>
            <person name="Kratochvilova H."/>
            <person name="Simek K."/>
            <person name="Ghai R."/>
        </authorList>
    </citation>
    <scope>NUCLEOTIDE SEQUENCE [LARGE SCALE GENOMIC DNA]</scope>
    <source>
        <strain evidence="15 16">MWH-C5</strain>
    </source>
</reference>
<evidence type="ECO:0000313" key="16">
    <source>
        <dbReference type="Proteomes" id="UP000251341"/>
    </source>
</evidence>
<evidence type="ECO:0000256" key="8">
    <source>
        <dbReference type="ARBA" id="ARBA00023002"/>
    </source>
</evidence>
<dbReference type="PROSITE" id="PS01136">
    <property type="entry name" value="UPF0034"/>
    <property type="match status" value="1"/>
</dbReference>
<comment type="cofactor">
    <cofactor evidence="1 10 11 13">
        <name>FMN</name>
        <dbReference type="ChEBI" id="CHEBI:58210"/>
    </cofactor>
</comment>
<dbReference type="Proteomes" id="UP000251341">
    <property type="component" value="Unassembled WGS sequence"/>
</dbReference>
<comment type="caution">
    <text evidence="15">The sequence shown here is derived from an EMBL/GenBank/DDBJ whole genome shotgun (WGS) entry which is preliminary data.</text>
</comment>
<dbReference type="InterPro" id="IPR001269">
    <property type="entry name" value="DUS_fam"/>
</dbReference>
<dbReference type="HAMAP" id="MF_02041">
    <property type="entry name" value="DusA_subfam"/>
    <property type="match status" value="1"/>
</dbReference>
<evidence type="ECO:0000256" key="4">
    <source>
        <dbReference type="ARBA" id="ARBA00022643"/>
    </source>
</evidence>
<dbReference type="Pfam" id="PF01207">
    <property type="entry name" value="Dus"/>
    <property type="match status" value="1"/>
</dbReference>
<keyword evidence="3 10" id="KW-0285">Flavoprotein</keyword>
<dbReference type="InterPro" id="IPR018517">
    <property type="entry name" value="tRNA_hU_synthase_CS"/>
</dbReference>
<dbReference type="RefSeq" id="WP_108402583.1">
    <property type="nucleotide sequence ID" value="NZ_NESP01000001.1"/>
</dbReference>
<evidence type="ECO:0000256" key="3">
    <source>
        <dbReference type="ARBA" id="ARBA00022630"/>
    </source>
</evidence>
<dbReference type="GO" id="GO:0102264">
    <property type="term" value="F:tRNA-dihydrouridine20 synthase activity"/>
    <property type="evidence" value="ECO:0007669"/>
    <property type="project" value="UniProtKB-EC"/>
</dbReference>
<dbReference type="PANTHER" id="PTHR42907">
    <property type="entry name" value="FMN-LINKED OXIDOREDUCTASES SUPERFAMILY PROTEIN"/>
    <property type="match status" value="1"/>
</dbReference>
<feature type="site" description="Interacts with tRNA; defines subfamily-specific binding signature" evidence="10">
    <location>
        <position position="301"/>
    </location>
</feature>
<feature type="domain" description="DUS-like FMN-binding" evidence="14">
    <location>
        <begin position="13"/>
        <end position="306"/>
    </location>
</feature>
<feature type="binding site" evidence="10 13">
    <location>
        <begin position="15"/>
        <end position="17"/>
    </location>
    <ligand>
        <name>FMN</name>
        <dbReference type="ChEBI" id="CHEBI:58210"/>
    </ligand>
</feature>
<comment type="similarity">
    <text evidence="11">Belongs to the dus family.</text>
</comment>
<dbReference type="NCBIfam" id="NF008774">
    <property type="entry name" value="PRK11815.1"/>
    <property type="match status" value="1"/>
</dbReference>
<feature type="site" description="Interacts with tRNA" evidence="10">
    <location>
        <position position="95"/>
    </location>
</feature>
<comment type="catalytic activity">
    <reaction evidence="10">
        <text>5,6-dihydrouridine(20a) in tRNA + NADP(+) = uridine(20a) in tRNA + NADPH + H(+)</text>
        <dbReference type="Rhea" id="RHEA:53344"/>
        <dbReference type="Rhea" id="RHEA-COMP:13535"/>
        <dbReference type="Rhea" id="RHEA-COMP:13536"/>
        <dbReference type="ChEBI" id="CHEBI:15378"/>
        <dbReference type="ChEBI" id="CHEBI:57783"/>
        <dbReference type="ChEBI" id="CHEBI:58349"/>
        <dbReference type="ChEBI" id="CHEBI:65315"/>
        <dbReference type="ChEBI" id="CHEBI:74443"/>
    </reaction>
</comment>
<feature type="active site" description="Proton donor" evidence="10 12">
    <location>
        <position position="98"/>
    </location>
</feature>
<dbReference type="GO" id="GO:0050660">
    <property type="term" value="F:flavin adenine dinucleotide binding"/>
    <property type="evidence" value="ECO:0007669"/>
    <property type="project" value="InterPro"/>
</dbReference>
<keyword evidence="4 10" id="KW-0288">FMN</keyword>
<sequence length="340" mass="38622">MNFPDAAFWRTSVAPMMDWTDRHCRYFHRLLSRNTLLYTEMVTTGALRHGDTQRHLRFNTEEHPMALQLGGSDAADLAHGAKLGEQWGYDEINLNCGCPSDRVQRGAFGACLMNEPHTVADGVKAMMDVVSVPVTVKHRIGIDRIESYDFVRDFVGTVSDAGCKVFIVHARNAWLDGLSPKENREIPPLRYELGYQLKKDFPNLVIAINGGITTNAQMTEHLRHVDGVMLGREAYYNPWLLTTWDAEFYSDPHDTPTREAVEEAMVAYMERANAEDGCPWYPIARHMLGLYHGQRGARLWRQVWSNHKLKPLPPRDVLNIAREALARGAEKPNEMPHDAV</sequence>
<keyword evidence="13" id="KW-0547">Nucleotide-binding</keyword>
<comment type="catalytic activity">
    <reaction evidence="10">
        <text>5,6-dihydrouridine(20) in tRNA + NAD(+) = uridine(20) in tRNA + NADH + H(+)</text>
        <dbReference type="Rhea" id="RHEA:53340"/>
        <dbReference type="Rhea" id="RHEA-COMP:13533"/>
        <dbReference type="Rhea" id="RHEA-COMP:13534"/>
        <dbReference type="ChEBI" id="CHEBI:15378"/>
        <dbReference type="ChEBI" id="CHEBI:57540"/>
        <dbReference type="ChEBI" id="CHEBI:57945"/>
        <dbReference type="ChEBI" id="CHEBI:65315"/>
        <dbReference type="ChEBI" id="CHEBI:74443"/>
        <dbReference type="EC" id="1.3.1.91"/>
    </reaction>
</comment>
<dbReference type="Gene3D" id="1.20.120.1460">
    <property type="match status" value="1"/>
</dbReference>
<dbReference type="GO" id="GO:0102266">
    <property type="term" value="F:tRNA-dihydrouridine20a synthase activity"/>
    <property type="evidence" value="ECO:0007669"/>
    <property type="project" value="RHEA"/>
</dbReference>
<name>A0A315ESS6_9BURK</name>
<evidence type="ECO:0000256" key="10">
    <source>
        <dbReference type="HAMAP-Rule" id="MF_02041"/>
    </source>
</evidence>
<dbReference type="EMBL" id="NESP01000001">
    <property type="protein sequence ID" value="PUE60311.1"/>
    <property type="molecule type" value="Genomic_DNA"/>
</dbReference>
<evidence type="ECO:0000256" key="9">
    <source>
        <dbReference type="ARBA" id="ARBA00058013"/>
    </source>
</evidence>
<dbReference type="AlphaFoldDB" id="A0A315ESS6"/>
<comment type="function">
    <text evidence="9 10">Catalyzes the synthesis of 5,6-dihydrouridine (D), a modified base found in the D-loop of most tRNAs, via the reduction of the C5-C6 double bond in target uridines. Specifically modifies U20 and U20a in tRNAs.</text>
</comment>
<keyword evidence="5 10" id="KW-0819">tRNA processing</keyword>
<feature type="binding site" evidence="10 13">
    <location>
        <position position="169"/>
    </location>
    <ligand>
        <name>FMN</name>
        <dbReference type="ChEBI" id="CHEBI:58210"/>
    </ligand>
</feature>
<proteinExistence type="inferred from homology"/>
<evidence type="ECO:0000256" key="7">
    <source>
        <dbReference type="ARBA" id="ARBA00022884"/>
    </source>
</evidence>
<dbReference type="NCBIfam" id="TIGR00742">
    <property type="entry name" value="yjbN"/>
    <property type="match status" value="1"/>
</dbReference>
<feature type="site" description="Interacts with tRNA" evidence="10">
    <location>
        <position position="184"/>
    </location>
</feature>
<keyword evidence="8 10" id="KW-0560">Oxidoreductase</keyword>
<evidence type="ECO:0000313" key="15">
    <source>
        <dbReference type="EMBL" id="PUE60311.1"/>
    </source>
</evidence>
<comment type="similarity">
    <text evidence="10">Belongs to the Dus family. DusA subfamily.</text>
</comment>
<dbReference type="EC" id="1.3.1.91" evidence="10"/>
<evidence type="ECO:0000256" key="12">
    <source>
        <dbReference type="PIRSR" id="PIRSR006621-1"/>
    </source>
</evidence>
<keyword evidence="6 10" id="KW-0521">NADP</keyword>
<evidence type="ECO:0000259" key="14">
    <source>
        <dbReference type="Pfam" id="PF01207"/>
    </source>
</evidence>
<evidence type="ECO:0000256" key="5">
    <source>
        <dbReference type="ARBA" id="ARBA00022694"/>
    </source>
</evidence>
<feature type="binding site" evidence="10 13">
    <location>
        <position position="137"/>
    </location>
    <ligand>
        <name>FMN</name>
        <dbReference type="ChEBI" id="CHEBI:58210"/>
    </ligand>
</feature>
<dbReference type="SUPFAM" id="SSF51395">
    <property type="entry name" value="FMN-linked oxidoreductases"/>
    <property type="match status" value="1"/>
</dbReference>
<feature type="site" description="Interacts with tRNA; defines subfamily-specific binding signature" evidence="10">
    <location>
        <position position="298"/>
    </location>
</feature>
<dbReference type="PIRSF" id="PIRSF006621">
    <property type="entry name" value="Dus"/>
    <property type="match status" value="1"/>
</dbReference>
<keyword evidence="2 10" id="KW-0820">tRNA-binding</keyword>
<keyword evidence="7 10" id="KW-0694">RNA-binding</keyword>
<dbReference type="PANTHER" id="PTHR42907:SF1">
    <property type="entry name" value="FMN-LINKED OXIDOREDUCTASES SUPERFAMILY PROTEIN"/>
    <property type="match status" value="1"/>
</dbReference>
<evidence type="ECO:0000256" key="2">
    <source>
        <dbReference type="ARBA" id="ARBA00022555"/>
    </source>
</evidence>
<dbReference type="InterPro" id="IPR004653">
    <property type="entry name" value="DusA"/>
</dbReference>
<feature type="binding site" evidence="10 13">
    <location>
        <begin position="231"/>
        <end position="232"/>
    </location>
    <ligand>
        <name>FMN</name>
        <dbReference type="ChEBI" id="CHEBI:58210"/>
    </ligand>
</feature>
<dbReference type="InterPro" id="IPR035587">
    <property type="entry name" value="DUS-like_FMN-bd"/>
</dbReference>
<evidence type="ECO:0000256" key="1">
    <source>
        <dbReference type="ARBA" id="ARBA00001917"/>
    </source>
</evidence>
<feature type="binding site" evidence="10 13">
    <location>
        <begin position="209"/>
        <end position="211"/>
    </location>
    <ligand>
        <name>FMN</name>
        <dbReference type="ChEBI" id="CHEBI:58210"/>
    </ligand>
</feature>
<evidence type="ECO:0000256" key="6">
    <source>
        <dbReference type="ARBA" id="ARBA00022857"/>
    </source>
</evidence>
<feature type="binding site" evidence="10 13">
    <location>
        <position position="68"/>
    </location>
    <ligand>
        <name>FMN</name>
        <dbReference type="ChEBI" id="CHEBI:58210"/>
    </ligand>
</feature>
<dbReference type="InterPro" id="IPR013785">
    <property type="entry name" value="Aldolase_TIM"/>
</dbReference>
<keyword evidence="16" id="KW-1185">Reference proteome</keyword>
<dbReference type="Gene3D" id="3.20.20.70">
    <property type="entry name" value="Aldolase class I"/>
    <property type="match status" value="1"/>
</dbReference>
<evidence type="ECO:0000256" key="13">
    <source>
        <dbReference type="PIRSR" id="PIRSR006621-2"/>
    </source>
</evidence>
<dbReference type="CDD" id="cd02801">
    <property type="entry name" value="DUS_like_FMN"/>
    <property type="match status" value="1"/>
</dbReference>
<organism evidence="15 16">
    <name type="scientific">Limnohabitans curvus</name>
    <dbReference type="NCBI Taxonomy" id="323423"/>
    <lineage>
        <taxon>Bacteria</taxon>
        <taxon>Pseudomonadati</taxon>
        <taxon>Pseudomonadota</taxon>
        <taxon>Betaproteobacteria</taxon>
        <taxon>Burkholderiales</taxon>
        <taxon>Comamonadaceae</taxon>
        <taxon>Limnohabitans</taxon>
    </lineage>
</organism>
<comment type="catalytic activity">
    <reaction evidence="10">
        <text>5,6-dihydrouridine(20) in tRNA + NADP(+) = uridine(20) in tRNA + NADPH + H(+)</text>
        <dbReference type="Rhea" id="RHEA:53336"/>
        <dbReference type="Rhea" id="RHEA-COMP:13533"/>
        <dbReference type="Rhea" id="RHEA-COMP:13534"/>
        <dbReference type="ChEBI" id="CHEBI:15378"/>
        <dbReference type="ChEBI" id="CHEBI:57783"/>
        <dbReference type="ChEBI" id="CHEBI:58349"/>
        <dbReference type="ChEBI" id="CHEBI:65315"/>
        <dbReference type="ChEBI" id="CHEBI:74443"/>
        <dbReference type="EC" id="1.3.1.91"/>
    </reaction>
</comment>
<comment type="catalytic activity">
    <reaction evidence="10">
        <text>5,6-dihydrouridine(20a) in tRNA + NAD(+) = uridine(20a) in tRNA + NADH + H(+)</text>
        <dbReference type="Rhea" id="RHEA:53348"/>
        <dbReference type="Rhea" id="RHEA-COMP:13535"/>
        <dbReference type="Rhea" id="RHEA-COMP:13536"/>
        <dbReference type="ChEBI" id="CHEBI:15378"/>
        <dbReference type="ChEBI" id="CHEBI:57540"/>
        <dbReference type="ChEBI" id="CHEBI:57945"/>
        <dbReference type="ChEBI" id="CHEBI:65315"/>
        <dbReference type="ChEBI" id="CHEBI:74443"/>
    </reaction>
</comment>
<accession>A0A315ESS6</accession>
<dbReference type="GO" id="GO:0000049">
    <property type="term" value="F:tRNA binding"/>
    <property type="evidence" value="ECO:0007669"/>
    <property type="project" value="UniProtKB-UniRule"/>
</dbReference>
<feature type="site" description="Interacts with tRNA; defines subfamily-specific binding signature" evidence="10">
    <location>
        <position position="181"/>
    </location>
</feature>
<gene>
    <name evidence="10" type="primary">dusA</name>
    <name evidence="15" type="ORF">B9Z44_12455</name>
</gene>
<dbReference type="FunFam" id="3.20.20.70:FF:000083">
    <property type="entry name" value="tRNA-dihydrouridine(20/20a) synthase"/>
    <property type="match status" value="1"/>
</dbReference>
<dbReference type="GO" id="GO:0010181">
    <property type="term" value="F:FMN binding"/>
    <property type="evidence" value="ECO:0007669"/>
    <property type="project" value="UniProtKB-UniRule"/>
</dbReference>
<evidence type="ECO:0000256" key="11">
    <source>
        <dbReference type="PIRNR" id="PIRNR006621"/>
    </source>
</evidence>
<protein>
    <recommendedName>
        <fullName evidence="10">tRNA-dihydrouridine(20/20a) synthase</fullName>
        <ecNumber evidence="10">1.3.1.91</ecNumber>
    </recommendedName>
    <alternativeName>
        <fullName evidence="10">U20-specific dihydrouridine synthase</fullName>
        <shortName evidence="10">U20-specific Dus</shortName>
    </alternativeName>
    <alternativeName>
        <fullName evidence="10">tRNA-dihydrouridine synthase A</fullName>
    </alternativeName>
</protein>